<dbReference type="InterPro" id="IPR054292">
    <property type="entry name" value="DUF7028"/>
</dbReference>
<gene>
    <name evidence="8" type="primary">LOC109021302</name>
</gene>
<evidence type="ECO:0000256" key="6">
    <source>
        <dbReference type="SAM" id="MobiDB-lite"/>
    </source>
</evidence>
<dbReference type="Pfam" id="PF23209">
    <property type="entry name" value="IDM1_C"/>
    <property type="match status" value="1"/>
</dbReference>
<dbReference type="Gramene" id="Jr11_22880_p1">
    <property type="protein sequence ID" value="cds.Jr11_22880_p1"/>
    <property type="gene ID" value="Jr11_22880"/>
</dbReference>
<keyword evidence="5" id="KW-0539">Nucleus</keyword>
<dbReference type="PANTHER" id="PTHR46309">
    <property type="entry name" value="PHD FINGER PROTEIN 12"/>
    <property type="match status" value="1"/>
</dbReference>
<dbReference type="OrthoDB" id="1903104at2759"/>
<dbReference type="GO" id="GO:0008270">
    <property type="term" value="F:zinc ion binding"/>
    <property type="evidence" value="ECO:0007669"/>
    <property type="project" value="UniProtKB-KW"/>
</dbReference>
<dbReference type="Pfam" id="PF22970">
    <property type="entry name" value="DUF7028"/>
    <property type="match status" value="1"/>
</dbReference>
<dbReference type="GO" id="GO:0005634">
    <property type="term" value="C:nucleus"/>
    <property type="evidence" value="ECO:0000318"/>
    <property type="project" value="GO_Central"/>
</dbReference>
<reference evidence="8" key="1">
    <citation type="submission" date="2025-08" db="UniProtKB">
        <authorList>
            <consortium name="RefSeq"/>
        </authorList>
    </citation>
    <scope>IDENTIFICATION</scope>
    <source>
        <tissue evidence="8">Leaves</tissue>
    </source>
</reference>
<organism evidence="7 8">
    <name type="scientific">Juglans regia</name>
    <name type="common">English walnut</name>
    <dbReference type="NCBI Taxonomy" id="51240"/>
    <lineage>
        <taxon>Eukaryota</taxon>
        <taxon>Viridiplantae</taxon>
        <taxon>Streptophyta</taxon>
        <taxon>Embryophyta</taxon>
        <taxon>Tracheophyta</taxon>
        <taxon>Spermatophyta</taxon>
        <taxon>Magnoliopsida</taxon>
        <taxon>eudicotyledons</taxon>
        <taxon>Gunneridae</taxon>
        <taxon>Pentapetalae</taxon>
        <taxon>rosids</taxon>
        <taxon>fabids</taxon>
        <taxon>Fagales</taxon>
        <taxon>Juglandaceae</taxon>
        <taxon>Juglans</taxon>
    </lineage>
</organism>
<dbReference type="InterPro" id="IPR056511">
    <property type="entry name" value="IDM1_C"/>
</dbReference>
<keyword evidence="4" id="KW-0862">Zinc</keyword>
<protein>
    <submittedName>
        <fullName evidence="8">Increased DNA methylation 1-like</fullName>
    </submittedName>
</protein>
<keyword evidence="2" id="KW-0479">Metal-binding</keyword>
<dbReference type="InterPro" id="IPR019787">
    <property type="entry name" value="Znf_PHD-finger"/>
</dbReference>
<dbReference type="InterPro" id="IPR059153">
    <property type="entry name" value="NSD_PHD-1st"/>
</dbReference>
<dbReference type="SMART" id="SM00249">
    <property type="entry name" value="PHD"/>
    <property type="match status" value="2"/>
</dbReference>
<evidence type="ECO:0000256" key="5">
    <source>
        <dbReference type="ARBA" id="ARBA00023242"/>
    </source>
</evidence>
<dbReference type="AlphaFoldDB" id="A0A2I4HTJ0"/>
<dbReference type="InterPro" id="IPR016181">
    <property type="entry name" value="Acyl_CoA_acyltransferase"/>
</dbReference>
<dbReference type="RefSeq" id="XP_018859458.1">
    <property type="nucleotide sequence ID" value="XM_019003913.2"/>
</dbReference>
<dbReference type="InterPro" id="IPR032308">
    <property type="entry name" value="TDBD"/>
</dbReference>
<evidence type="ECO:0000256" key="1">
    <source>
        <dbReference type="ARBA" id="ARBA00004123"/>
    </source>
</evidence>
<evidence type="ECO:0000256" key="4">
    <source>
        <dbReference type="ARBA" id="ARBA00022833"/>
    </source>
</evidence>
<evidence type="ECO:0000256" key="2">
    <source>
        <dbReference type="ARBA" id="ARBA00022723"/>
    </source>
</evidence>
<evidence type="ECO:0000256" key="3">
    <source>
        <dbReference type="ARBA" id="ARBA00022771"/>
    </source>
</evidence>
<dbReference type="GO" id="GO:0006357">
    <property type="term" value="P:regulation of transcription by RNA polymerase II"/>
    <property type="evidence" value="ECO:0000318"/>
    <property type="project" value="GO_Central"/>
</dbReference>
<dbReference type="PROSITE" id="PS50016">
    <property type="entry name" value="ZF_PHD_2"/>
    <property type="match status" value="1"/>
</dbReference>
<dbReference type="InterPro" id="IPR042163">
    <property type="entry name" value="PHF12"/>
</dbReference>
<keyword evidence="3" id="KW-0863">Zinc-finger</keyword>
<keyword evidence="7" id="KW-1185">Reference proteome</keyword>
<name>A0A2I4HTJ0_JUGRE</name>
<dbReference type="Gene3D" id="3.30.40.10">
    <property type="entry name" value="Zinc/RING finger domain, C3HC4 (zinc finger)"/>
    <property type="match status" value="2"/>
</dbReference>
<dbReference type="Pfam" id="PF23011">
    <property type="entry name" value="PHD-1st_NSD"/>
    <property type="match status" value="1"/>
</dbReference>
<dbReference type="Gene3D" id="3.40.630.30">
    <property type="match status" value="1"/>
</dbReference>
<dbReference type="GO" id="GO:0003714">
    <property type="term" value="F:transcription corepressor activity"/>
    <property type="evidence" value="ECO:0000318"/>
    <property type="project" value="GO_Central"/>
</dbReference>
<dbReference type="GeneID" id="109021302"/>
<dbReference type="InterPro" id="IPR000182">
    <property type="entry name" value="GNAT_dom"/>
</dbReference>
<dbReference type="CDD" id="cd04301">
    <property type="entry name" value="NAT_SF"/>
    <property type="match status" value="1"/>
</dbReference>
<dbReference type="SUPFAM" id="SSF55729">
    <property type="entry name" value="Acyl-CoA N-acyltransferases (Nat)"/>
    <property type="match status" value="1"/>
</dbReference>
<evidence type="ECO:0000313" key="8">
    <source>
        <dbReference type="RefSeq" id="XP_018859458.1"/>
    </source>
</evidence>
<dbReference type="SUPFAM" id="SSF57903">
    <property type="entry name" value="FYVE/PHD zinc finger"/>
    <property type="match status" value="1"/>
</dbReference>
<dbReference type="InterPro" id="IPR011011">
    <property type="entry name" value="Znf_FYVE_PHD"/>
</dbReference>
<dbReference type="Pfam" id="PF16135">
    <property type="entry name" value="TDBD"/>
    <property type="match status" value="1"/>
</dbReference>
<dbReference type="PANTHER" id="PTHR46309:SF15">
    <property type="entry name" value="PHD-FINGER PROTEIN"/>
    <property type="match status" value="1"/>
</dbReference>
<proteinExistence type="predicted"/>
<dbReference type="STRING" id="51240.A0A2I4HTJ0"/>
<dbReference type="Proteomes" id="UP000235220">
    <property type="component" value="Chromosome 11"/>
</dbReference>
<accession>A0A2I4HTJ0</accession>
<comment type="subcellular location">
    <subcellularLocation>
        <location evidence="1">Nucleus</location>
    </subcellularLocation>
</comment>
<dbReference type="PROSITE" id="PS51186">
    <property type="entry name" value="GNAT"/>
    <property type="match status" value="1"/>
</dbReference>
<dbReference type="KEGG" id="jre:109021302"/>
<feature type="compositionally biased region" description="Basic and acidic residues" evidence="6">
    <location>
        <begin position="211"/>
        <end position="233"/>
    </location>
</feature>
<sequence>MGRLVSHKRSGEAIVEKTITGICHSPSDMLVVEPEYCPQAAVDWYVLGEDRGYSSSIPDVKEKARRHLAALGWVFWYGQKGARRELRYTSPKGRCFYSLRTACKACIDQGVSENVGSNSGSNTERVISDQVVSGNVASNSVSKTQCIASQSVSETGDIASTSVCASIGSNSLSFTEKVAFSSVCERVASGPGCETFTCNVKPAEDVNFGDDFKGDLAGHPKRKKGEELPDSKKKREHSTNCQSNNVIGSRKRARDAVIPSFSNHKRRSILSWLIDNDVVLPRTRVYYRGGKMKAGHITRDGIECDCCCEVFTLTGFEVHAGSSKHRPAANILLEDGRSLHDCKNQVIESNQNKSFTTTLQENDAVCSVCHYGGELVLCDRCPSSFHKCCLGLKYVPNGDWFCPSCTCGICGHSRFEEDGGDSMDNSFITCKQCEHRFHMGCLRSKAFVNENLWFCGRKCEYIFLGLSKLLGKSILVGVYNLTWTLLKSAYSESCNLDAADIEAGTQNDGKLSAALNLMHECFEPVKELRTNRDLCEDVIFSRGSDLNRLNFRGFYTVLLEKDNEVICVATVRIHGEKVAEVPLVCTRFQYRRRGMCRILMDELEKQLMALGVERLTLPASPTALKTWTTSFGFSKMTDSERLQFLDYTFLNFQDSIMCQKLVIKYPTAEIGDQLLLASAARCGKFNSECLDEGARFRKVSRGNITDYSECHEREKISARKTQSTDYFKYYQRRKISARKTQNTDYFKYYERRKISAFKGQAQFQDVPGRDLVSTF</sequence>
<evidence type="ECO:0000313" key="7">
    <source>
        <dbReference type="Proteomes" id="UP000235220"/>
    </source>
</evidence>
<dbReference type="InterPro" id="IPR013083">
    <property type="entry name" value="Znf_RING/FYVE/PHD"/>
</dbReference>
<dbReference type="InterPro" id="IPR001965">
    <property type="entry name" value="Znf_PHD"/>
</dbReference>
<feature type="region of interest" description="Disordered" evidence="6">
    <location>
        <begin position="211"/>
        <end position="245"/>
    </location>
</feature>
<dbReference type="GO" id="GO:0016747">
    <property type="term" value="F:acyltransferase activity, transferring groups other than amino-acyl groups"/>
    <property type="evidence" value="ECO:0007669"/>
    <property type="project" value="InterPro"/>
</dbReference>